<evidence type="ECO:0000313" key="3">
    <source>
        <dbReference type="Proteomes" id="UP000264002"/>
    </source>
</evidence>
<dbReference type="SUPFAM" id="SSF52540">
    <property type="entry name" value="P-loop containing nucleoside triphosphate hydrolases"/>
    <property type="match status" value="1"/>
</dbReference>
<evidence type="ECO:0000259" key="1">
    <source>
        <dbReference type="Pfam" id="PF12705"/>
    </source>
</evidence>
<evidence type="ECO:0000313" key="2">
    <source>
        <dbReference type="EMBL" id="RFU95805.1"/>
    </source>
</evidence>
<comment type="caution">
    <text evidence="2">The sequence shown here is derived from an EMBL/GenBank/DDBJ whole genome shotgun (WGS) entry which is preliminary data.</text>
</comment>
<accession>A0A372MJ47</accession>
<dbReference type="InterPro" id="IPR011604">
    <property type="entry name" value="PDDEXK-like_dom_sf"/>
</dbReference>
<dbReference type="AlphaFoldDB" id="A0A372MJ47"/>
<keyword evidence="3" id="KW-1185">Reference proteome</keyword>
<sequence length="907" mass="104756">MLKAVLPASVSFCIKFLLSFSMTYAHRTHKHDILQRMSLPQTKRSYVHQAFNQGLICVFPTEVAARSYLVDYALHGKHHAILAERAISYDTFRGYFLPHRETMAPANSLTRQLFIHQLLEAGSLLRFFLNPAYPEMNNRMKGYLAKLLPSLQEACEAEVLSNLDAPMRQDLLVLYQHYLQFLDEHQLFEPRYEKPSIPDDWDRSPSYCVLFSDTNPEAASLYDQLGRPSFMELRPTPGEDPSVSLEVFPNHLVEIKQTLKRVRELLDSGVETHQIVIGSTAEETLMDVLREEALLYGIPLTIREGKSVLAYSSGRFLNLIQEVHDEQFSLESLKSLLLDPGIPWAEGEKHRRFIKRAVKQSVMHGSLYGEDQYSSLLGDNELQRWYEGLKQSIIAIVQAEDIEDLRRKLNHFQDTYFIPTQWVGTPGEDVYAFCLDAMGQVKEAMEKTGITAYPKIFSFLLSFLENKRYVFQQKSEGIAVYRWPQVSVLNADYLFILGLDQEGARCVERPLEFLPQQIEKALRREVDTSEAQFRAATLGEGKRYLSCHMRRYEGELMVPSYFLQHERLTMYEGEQDAITDPMAAELFLYEHAALPPVKATASQRDWFLAAKKTVLSERADDYTRHPIKVDLIARLKDEQGRFHFSPTGIDQFDHCPYAWLARYLYGLTTEEYEVQPVDHQRIGMFLHTVYQRFFSEIRDYDPQAMEMYKERLYALFDECLVSYFGEHGPSPSMRSWIIASYKEKIISILAGEAALFAHGRSVAFEATYEVEQFPLLLNGRIDRVVSLNPPENTQVAVIDYKKGNPDVKRVTEHLESYQLPLYRFLLTHSNAVSVVNASYYSIKDEKYYTLWDYEDDPFAILCDEQLQQRLDSLLEAVQGGHLMATPSKKHCGTCPYRSLCRRRYATP</sequence>
<dbReference type="InterPro" id="IPR038726">
    <property type="entry name" value="PDDEXK_AddAB-type"/>
</dbReference>
<organism evidence="2 3">
    <name type="scientific">Sphaerochaeta halotolerans</name>
    <dbReference type="NCBI Taxonomy" id="2293840"/>
    <lineage>
        <taxon>Bacteria</taxon>
        <taxon>Pseudomonadati</taxon>
        <taxon>Spirochaetota</taxon>
        <taxon>Spirochaetia</taxon>
        <taxon>Spirochaetales</taxon>
        <taxon>Sphaerochaetaceae</taxon>
        <taxon>Sphaerochaeta</taxon>
    </lineage>
</organism>
<dbReference type="Proteomes" id="UP000264002">
    <property type="component" value="Unassembled WGS sequence"/>
</dbReference>
<proteinExistence type="predicted"/>
<gene>
    <name evidence="2" type="ORF">DYP60_02025</name>
</gene>
<dbReference type="EMBL" id="QUWK01000002">
    <property type="protein sequence ID" value="RFU95805.1"/>
    <property type="molecule type" value="Genomic_DNA"/>
</dbReference>
<dbReference type="Gene3D" id="3.90.320.10">
    <property type="match status" value="1"/>
</dbReference>
<feature type="domain" description="PD-(D/E)XK endonuclease-like" evidence="1">
    <location>
        <begin position="643"/>
        <end position="901"/>
    </location>
</feature>
<protein>
    <submittedName>
        <fullName evidence="2">PD-(D/E)XK nuclease family protein</fullName>
    </submittedName>
</protein>
<dbReference type="InterPro" id="IPR027417">
    <property type="entry name" value="P-loop_NTPase"/>
</dbReference>
<name>A0A372MJ47_9SPIR</name>
<reference evidence="3" key="1">
    <citation type="submission" date="2018-08" db="EMBL/GenBank/DDBJ databases">
        <authorList>
            <person name="Grouzdev D.S."/>
            <person name="Krutkina M.S."/>
        </authorList>
    </citation>
    <scope>NUCLEOTIDE SEQUENCE [LARGE SCALE GENOMIC DNA]</scope>
    <source>
        <strain evidence="3">4-11</strain>
    </source>
</reference>
<dbReference type="Pfam" id="PF12705">
    <property type="entry name" value="PDDEXK_1"/>
    <property type="match status" value="1"/>
</dbReference>
<reference evidence="2 3" key="2">
    <citation type="submission" date="2018-09" db="EMBL/GenBank/DDBJ databases">
        <title>Genome of Sphaerochaeta halotolerans strain 4-11.</title>
        <authorList>
            <person name="Nazina T.N."/>
            <person name="Sokolova D.S."/>
        </authorList>
    </citation>
    <scope>NUCLEOTIDE SEQUENCE [LARGE SCALE GENOMIC DNA]</scope>
    <source>
        <strain evidence="2 3">4-11</strain>
    </source>
</reference>